<evidence type="ECO:0000313" key="2">
    <source>
        <dbReference type="Proteomes" id="UP001164250"/>
    </source>
</evidence>
<organism evidence="1 2">
    <name type="scientific">Pistacia atlantica</name>
    <dbReference type="NCBI Taxonomy" id="434234"/>
    <lineage>
        <taxon>Eukaryota</taxon>
        <taxon>Viridiplantae</taxon>
        <taxon>Streptophyta</taxon>
        <taxon>Embryophyta</taxon>
        <taxon>Tracheophyta</taxon>
        <taxon>Spermatophyta</taxon>
        <taxon>Magnoliopsida</taxon>
        <taxon>eudicotyledons</taxon>
        <taxon>Gunneridae</taxon>
        <taxon>Pentapetalae</taxon>
        <taxon>rosids</taxon>
        <taxon>malvids</taxon>
        <taxon>Sapindales</taxon>
        <taxon>Anacardiaceae</taxon>
        <taxon>Pistacia</taxon>
    </lineage>
</organism>
<protein>
    <submittedName>
        <fullName evidence="1">Uncharacterized protein</fullName>
    </submittedName>
</protein>
<keyword evidence="2" id="KW-1185">Reference proteome</keyword>
<evidence type="ECO:0000313" key="1">
    <source>
        <dbReference type="EMBL" id="KAJ0089908.1"/>
    </source>
</evidence>
<sequence length="287" mass="32252">MDSSSPDGSCNGLQHYAALGRNSLEAAAVNLMAGEKPADVYSEIAVRVHNIMKRDSNKDFAKYPHALLANILIDQVDRKLVKQTVMTSVYGVTYVGAREQIKRRLEEKGLITDDRQLFAAACYAAKVTLTALGEIFQAARSIMGWLGDCAKVIAAENQAVQWTTPLGLPVVQPYCKSERHLIRTSLQVLALQREGSSVQIRKQRTAFPPNFVHSLDGVHDSFWTHACDVDQMNEILRKKFVELYSMPILENLLESFQTSYPTLKFPPLPERGDFDLREVLKSPYFFN</sequence>
<proteinExistence type="predicted"/>
<comment type="caution">
    <text evidence="1">The sequence shown here is derived from an EMBL/GenBank/DDBJ whole genome shotgun (WGS) entry which is preliminary data.</text>
</comment>
<gene>
    <name evidence="1" type="ORF">Patl1_14512</name>
</gene>
<accession>A0ACC1ATB6</accession>
<reference evidence="2" key="1">
    <citation type="journal article" date="2023" name="G3 (Bethesda)">
        <title>Genome assembly and association tests identify interacting loci associated with vigor, precocity, and sex in interspecific pistachio rootstocks.</title>
        <authorList>
            <person name="Palmer W."/>
            <person name="Jacygrad E."/>
            <person name="Sagayaradj S."/>
            <person name="Cavanaugh K."/>
            <person name="Han R."/>
            <person name="Bertier L."/>
            <person name="Beede B."/>
            <person name="Kafkas S."/>
            <person name="Golino D."/>
            <person name="Preece J."/>
            <person name="Michelmore R."/>
        </authorList>
    </citation>
    <scope>NUCLEOTIDE SEQUENCE [LARGE SCALE GENOMIC DNA]</scope>
</reference>
<name>A0ACC1ATB6_9ROSI</name>
<dbReference type="EMBL" id="CM047904">
    <property type="protein sequence ID" value="KAJ0089908.1"/>
    <property type="molecule type" value="Genomic_DNA"/>
</dbReference>
<dbReference type="Proteomes" id="UP001164250">
    <property type="component" value="Chromosome 8"/>
</dbReference>